<dbReference type="AlphaFoldDB" id="A0AAV4NH55"/>
<evidence type="ECO:0000313" key="2">
    <source>
        <dbReference type="Proteomes" id="UP001054837"/>
    </source>
</evidence>
<sequence>MPFEISACVRLPAFSVIEYAVWSPPTIRDAALTADSREIPPSSTILFFSPHGYAFSLKHSCAYVYALCLKYSWAYRYAFSLKHSWAYGYACSLKYSWMCFLSEACLGLSICFLSEALLGSWL</sequence>
<accession>A0AAV4NH55</accession>
<gene>
    <name evidence="1" type="ORF">CDAR_237651</name>
</gene>
<dbReference type="Proteomes" id="UP001054837">
    <property type="component" value="Unassembled WGS sequence"/>
</dbReference>
<reference evidence="1 2" key="1">
    <citation type="submission" date="2021-06" db="EMBL/GenBank/DDBJ databases">
        <title>Caerostris darwini draft genome.</title>
        <authorList>
            <person name="Kono N."/>
            <person name="Arakawa K."/>
        </authorList>
    </citation>
    <scope>NUCLEOTIDE SEQUENCE [LARGE SCALE GENOMIC DNA]</scope>
</reference>
<organism evidence="1 2">
    <name type="scientific">Caerostris darwini</name>
    <dbReference type="NCBI Taxonomy" id="1538125"/>
    <lineage>
        <taxon>Eukaryota</taxon>
        <taxon>Metazoa</taxon>
        <taxon>Ecdysozoa</taxon>
        <taxon>Arthropoda</taxon>
        <taxon>Chelicerata</taxon>
        <taxon>Arachnida</taxon>
        <taxon>Araneae</taxon>
        <taxon>Araneomorphae</taxon>
        <taxon>Entelegynae</taxon>
        <taxon>Araneoidea</taxon>
        <taxon>Araneidae</taxon>
        <taxon>Caerostris</taxon>
    </lineage>
</organism>
<keyword evidence="2" id="KW-1185">Reference proteome</keyword>
<name>A0AAV4NH55_9ARAC</name>
<comment type="caution">
    <text evidence="1">The sequence shown here is derived from an EMBL/GenBank/DDBJ whole genome shotgun (WGS) entry which is preliminary data.</text>
</comment>
<proteinExistence type="predicted"/>
<protein>
    <submittedName>
        <fullName evidence="1">Uncharacterized protein</fullName>
    </submittedName>
</protein>
<evidence type="ECO:0000313" key="1">
    <source>
        <dbReference type="EMBL" id="GIX83135.1"/>
    </source>
</evidence>
<dbReference type="EMBL" id="BPLQ01001573">
    <property type="protein sequence ID" value="GIX83135.1"/>
    <property type="molecule type" value="Genomic_DNA"/>
</dbReference>